<feature type="domain" description="EngC GTPase" evidence="11">
    <location>
        <begin position="78"/>
        <end position="224"/>
    </location>
</feature>
<dbReference type="Gene3D" id="1.10.40.50">
    <property type="entry name" value="Probable gtpase engc, domain 3"/>
    <property type="match status" value="1"/>
</dbReference>
<feature type="domain" description="CP-type G" evidence="12">
    <location>
        <begin position="69"/>
        <end position="226"/>
    </location>
</feature>
<dbReference type="AlphaFoldDB" id="A0A5N1GIK1"/>
<dbReference type="InterPro" id="IPR027417">
    <property type="entry name" value="P-loop_NTPase"/>
</dbReference>
<sequence length="296" mass="33083">MTKTDYEGQIVHALSGFYYVEEAQSHKRYETRARGQFRKTKTSPLVGDYVRFIADQEREGLITDILPRKNQLQRPPVANIDLAFLVVSVKDPSISPKLLDRFLAYLAYEGIDVVLYFSKMDLLDEAESAEVQNFLAIYEDIGYQVFVSDALDLADLEDLSQGQTMVVVGQSGVGKSTLLNRLLPELNLETAEVSKSLGRGRHTTRDVQLHDLLGGKFLDTPGFSSIDLPNMEAIELTACFPEIQAFAAGCKFRGCLHRQEPKCAVKEAVAAGEIADSRYASYCQLLDELAQRKPKY</sequence>
<dbReference type="PANTHER" id="PTHR32120:SF11">
    <property type="entry name" value="SMALL RIBOSOMAL SUBUNIT BIOGENESIS GTPASE RSGA 1, MITOCHONDRIAL-RELATED"/>
    <property type="match status" value="1"/>
</dbReference>
<dbReference type="GO" id="GO:0005737">
    <property type="term" value="C:cytoplasm"/>
    <property type="evidence" value="ECO:0007669"/>
    <property type="project" value="UniProtKB-SubCell"/>
</dbReference>
<name>A0A5N1GIK1_9LACT</name>
<keyword evidence="6 10" id="KW-0378">Hydrolase</keyword>
<dbReference type="InterPro" id="IPR004881">
    <property type="entry name" value="Ribosome_biogen_GTPase_RsgA"/>
</dbReference>
<evidence type="ECO:0000256" key="6">
    <source>
        <dbReference type="ARBA" id="ARBA00022801"/>
    </source>
</evidence>
<dbReference type="CDD" id="cd04466">
    <property type="entry name" value="S1_YloQ_GTPase"/>
    <property type="match status" value="1"/>
</dbReference>
<dbReference type="NCBIfam" id="TIGR00157">
    <property type="entry name" value="ribosome small subunit-dependent GTPase A"/>
    <property type="match status" value="1"/>
</dbReference>
<dbReference type="InterPro" id="IPR010914">
    <property type="entry name" value="RsgA_GTPase_dom"/>
</dbReference>
<feature type="binding site" evidence="10">
    <location>
        <begin position="169"/>
        <end position="177"/>
    </location>
    <ligand>
        <name>GTP</name>
        <dbReference type="ChEBI" id="CHEBI:37565"/>
    </ligand>
</feature>
<dbReference type="Proteomes" id="UP000327148">
    <property type="component" value="Unassembled WGS sequence"/>
</dbReference>
<dbReference type="HAMAP" id="MF_01820">
    <property type="entry name" value="GTPase_RsgA"/>
    <property type="match status" value="1"/>
</dbReference>
<keyword evidence="4 10" id="KW-0699">rRNA-binding</keyword>
<feature type="binding site" evidence="10">
    <location>
        <position position="250"/>
    </location>
    <ligand>
        <name>Zn(2+)</name>
        <dbReference type="ChEBI" id="CHEBI:29105"/>
    </ligand>
</feature>
<dbReference type="GO" id="GO:0042274">
    <property type="term" value="P:ribosomal small subunit biogenesis"/>
    <property type="evidence" value="ECO:0007669"/>
    <property type="project" value="UniProtKB-UniRule"/>
</dbReference>
<keyword evidence="9 10" id="KW-0342">GTP-binding</keyword>
<dbReference type="Pfam" id="PF16745">
    <property type="entry name" value="RsgA_N"/>
    <property type="match status" value="1"/>
</dbReference>
<keyword evidence="3 10" id="KW-0479">Metal-binding</keyword>
<dbReference type="RefSeq" id="WP_070431499.1">
    <property type="nucleotide sequence ID" value="NZ_VYWO01000003.1"/>
</dbReference>
<comment type="caution">
    <text evidence="13">The sequence shown here is derived from an EMBL/GenBank/DDBJ whole genome shotgun (WGS) entry which is preliminary data.</text>
</comment>
<dbReference type="EMBL" id="VYWO01000003">
    <property type="protein sequence ID" value="KAA9300797.1"/>
    <property type="molecule type" value="Genomic_DNA"/>
</dbReference>
<dbReference type="GO" id="GO:0046872">
    <property type="term" value="F:metal ion binding"/>
    <property type="evidence" value="ECO:0007669"/>
    <property type="project" value="UniProtKB-KW"/>
</dbReference>
<dbReference type="EC" id="3.6.1.-" evidence="10"/>
<dbReference type="GO" id="GO:0019843">
    <property type="term" value="F:rRNA binding"/>
    <property type="evidence" value="ECO:0007669"/>
    <property type="project" value="UniProtKB-KW"/>
</dbReference>
<protein>
    <recommendedName>
        <fullName evidence="10">Small ribosomal subunit biogenesis GTPase RsgA</fullName>
        <ecNumber evidence="10">3.6.1.-</ecNumber>
    </recommendedName>
</protein>
<evidence type="ECO:0000256" key="7">
    <source>
        <dbReference type="ARBA" id="ARBA00022833"/>
    </source>
</evidence>
<keyword evidence="2 10" id="KW-0690">Ribosome biogenesis</keyword>
<evidence type="ECO:0000256" key="8">
    <source>
        <dbReference type="ARBA" id="ARBA00022884"/>
    </source>
</evidence>
<dbReference type="InterPro" id="IPR012340">
    <property type="entry name" value="NA-bd_OB-fold"/>
</dbReference>
<evidence type="ECO:0000259" key="12">
    <source>
        <dbReference type="PROSITE" id="PS51721"/>
    </source>
</evidence>
<evidence type="ECO:0000313" key="14">
    <source>
        <dbReference type="Proteomes" id="UP000327148"/>
    </source>
</evidence>
<evidence type="ECO:0000256" key="10">
    <source>
        <dbReference type="HAMAP-Rule" id="MF_01820"/>
    </source>
</evidence>
<evidence type="ECO:0000256" key="9">
    <source>
        <dbReference type="ARBA" id="ARBA00023134"/>
    </source>
</evidence>
<reference evidence="13 14" key="1">
    <citation type="submission" date="2019-09" db="EMBL/GenBank/DDBJ databases">
        <title>Draft genome sequence assemblies of isolates from the urinary tract.</title>
        <authorList>
            <person name="Mores C.R."/>
            <person name="Putonti C."/>
            <person name="Wolfe A.J."/>
        </authorList>
    </citation>
    <scope>NUCLEOTIDE SEQUENCE [LARGE SCALE GENOMIC DNA]</scope>
    <source>
        <strain evidence="13 14">UMB623</strain>
    </source>
</reference>
<dbReference type="InterPro" id="IPR031944">
    <property type="entry name" value="RsgA_N"/>
</dbReference>
<dbReference type="OrthoDB" id="9809485at2"/>
<keyword evidence="7 10" id="KW-0862">Zinc</keyword>
<dbReference type="PANTHER" id="PTHR32120">
    <property type="entry name" value="SMALL RIBOSOMAL SUBUNIT BIOGENESIS GTPASE RSGA"/>
    <property type="match status" value="1"/>
</dbReference>
<feature type="binding site" evidence="10">
    <location>
        <position position="257"/>
    </location>
    <ligand>
        <name>Zn(2+)</name>
        <dbReference type="ChEBI" id="CHEBI:29105"/>
    </ligand>
</feature>
<comment type="cofactor">
    <cofactor evidence="10">
        <name>Zn(2+)</name>
        <dbReference type="ChEBI" id="CHEBI:29105"/>
    </cofactor>
    <text evidence="10">Binds 1 zinc ion per subunit.</text>
</comment>
<dbReference type="Gene3D" id="2.40.50.140">
    <property type="entry name" value="Nucleic acid-binding proteins"/>
    <property type="match status" value="1"/>
</dbReference>
<dbReference type="GO" id="GO:0005525">
    <property type="term" value="F:GTP binding"/>
    <property type="evidence" value="ECO:0007669"/>
    <property type="project" value="UniProtKB-UniRule"/>
</dbReference>
<organism evidence="13 14">
    <name type="scientific">Aerococcus sanguinicola</name>
    <dbReference type="NCBI Taxonomy" id="119206"/>
    <lineage>
        <taxon>Bacteria</taxon>
        <taxon>Bacillati</taxon>
        <taxon>Bacillota</taxon>
        <taxon>Bacilli</taxon>
        <taxon>Lactobacillales</taxon>
        <taxon>Aerococcaceae</taxon>
        <taxon>Aerococcus</taxon>
    </lineage>
</organism>
<keyword evidence="1 10" id="KW-0963">Cytoplasm</keyword>
<gene>
    <name evidence="10 13" type="primary">rsgA</name>
    <name evidence="13" type="ORF">F6I03_05685</name>
</gene>
<keyword evidence="8 10" id="KW-0694">RNA-binding</keyword>
<evidence type="ECO:0000256" key="2">
    <source>
        <dbReference type="ARBA" id="ARBA00022517"/>
    </source>
</evidence>
<dbReference type="GO" id="GO:0003924">
    <property type="term" value="F:GTPase activity"/>
    <property type="evidence" value="ECO:0007669"/>
    <property type="project" value="UniProtKB-UniRule"/>
</dbReference>
<evidence type="ECO:0000259" key="11">
    <source>
        <dbReference type="PROSITE" id="PS50936"/>
    </source>
</evidence>
<comment type="function">
    <text evidence="10">One of several proteins that assist in the late maturation steps of the functional core of the 30S ribosomal subunit. Helps release RbfA from mature subunits. May play a role in the assembly of ribosomal proteins into the subunit. Circularly permuted GTPase that catalyzes slow GTP hydrolysis, GTPase activity is stimulated by the 30S ribosomal subunit.</text>
</comment>
<dbReference type="PROSITE" id="PS51721">
    <property type="entry name" value="G_CP"/>
    <property type="match status" value="1"/>
</dbReference>
<dbReference type="SUPFAM" id="SSF50249">
    <property type="entry name" value="Nucleic acid-binding proteins"/>
    <property type="match status" value="1"/>
</dbReference>
<comment type="subcellular location">
    <subcellularLocation>
        <location evidence="10">Cytoplasm</location>
    </subcellularLocation>
</comment>
<dbReference type="InterPro" id="IPR030378">
    <property type="entry name" value="G_CP_dom"/>
</dbReference>
<feature type="binding site" evidence="10">
    <location>
        <position position="263"/>
    </location>
    <ligand>
        <name>Zn(2+)</name>
        <dbReference type="ChEBI" id="CHEBI:29105"/>
    </ligand>
</feature>
<feature type="binding site" evidence="10">
    <location>
        <begin position="118"/>
        <end position="121"/>
    </location>
    <ligand>
        <name>GTP</name>
        <dbReference type="ChEBI" id="CHEBI:37565"/>
    </ligand>
</feature>
<dbReference type="STRING" id="119206.AWM72_01830"/>
<comment type="similarity">
    <text evidence="10">Belongs to the TRAFAC class YlqF/YawG GTPase family. RsgA subfamily.</text>
</comment>
<feature type="binding site" evidence="10">
    <location>
        <position position="255"/>
    </location>
    <ligand>
        <name>Zn(2+)</name>
        <dbReference type="ChEBI" id="CHEBI:29105"/>
    </ligand>
</feature>
<evidence type="ECO:0000313" key="13">
    <source>
        <dbReference type="EMBL" id="KAA9300797.1"/>
    </source>
</evidence>
<evidence type="ECO:0000256" key="1">
    <source>
        <dbReference type="ARBA" id="ARBA00022490"/>
    </source>
</evidence>
<accession>A0A5N1GIK1</accession>
<evidence type="ECO:0000256" key="5">
    <source>
        <dbReference type="ARBA" id="ARBA00022741"/>
    </source>
</evidence>
<dbReference type="CDD" id="cd01854">
    <property type="entry name" value="YjeQ_EngC"/>
    <property type="match status" value="1"/>
</dbReference>
<proteinExistence type="inferred from homology"/>
<dbReference type="Pfam" id="PF03193">
    <property type="entry name" value="RsgA_GTPase"/>
    <property type="match status" value="1"/>
</dbReference>
<evidence type="ECO:0000256" key="3">
    <source>
        <dbReference type="ARBA" id="ARBA00022723"/>
    </source>
</evidence>
<keyword evidence="5 10" id="KW-0547">Nucleotide-binding</keyword>
<comment type="subunit">
    <text evidence="10">Monomer. Associates with 30S ribosomal subunit, binds 16S rRNA.</text>
</comment>
<dbReference type="Gene3D" id="3.40.50.300">
    <property type="entry name" value="P-loop containing nucleotide triphosphate hydrolases"/>
    <property type="match status" value="1"/>
</dbReference>
<dbReference type="PROSITE" id="PS50936">
    <property type="entry name" value="ENGC_GTPASE"/>
    <property type="match status" value="1"/>
</dbReference>
<evidence type="ECO:0000256" key="4">
    <source>
        <dbReference type="ARBA" id="ARBA00022730"/>
    </source>
</evidence>
<dbReference type="SUPFAM" id="SSF52540">
    <property type="entry name" value="P-loop containing nucleoside triphosphate hydrolases"/>
    <property type="match status" value="1"/>
</dbReference>